<dbReference type="SUPFAM" id="SSF46689">
    <property type="entry name" value="Homeodomain-like"/>
    <property type="match status" value="1"/>
</dbReference>
<dbReference type="SUPFAM" id="SSF48498">
    <property type="entry name" value="Tetracyclin repressor-like, C-terminal domain"/>
    <property type="match status" value="1"/>
</dbReference>
<feature type="DNA-binding region" description="H-T-H motif" evidence="5">
    <location>
        <begin position="34"/>
        <end position="53"/>
    </location>
</feature>
<name>A0ABV3DVE5_9ACTN</name>
<keyword evidence="4" id="KW-0804">Transcription</keyword>
<organism evidence="7 8">
    <name type="scientific">Streptodolium elevatio</name>
    <dbReference type="NCBI Taxonomy" id="3157996"/>
    <lineage>
        <taxon>Bacteria</taxon>
        <taxon>Bacillati</taxon>
        <taxon>Actinomycetota</taxon>
        <taxon>Actinomycetes</taxon>
        <taxon>Kitasatosporales</taxon>
        <taxon>Streptomycetaceae</taxon>
        <taxon>Streptodolium</taxon>
    </lineage>
</organism>
<evidence type="ECO:0000256" key="4">
    <source>
        <dbReference type="ARBA" id="ARBA00023163"/>
    </source>
</evidence>
<feature type="domain" description="HTH tetR-type" evidence="6">
    <location>
        <begin position="11"/>
        <end position="71"/>
    </location>
</feature>
<evidence type="ECO:0000256" key="3">
    <source>
        <dbReference type="ARBA" id="ARBA00023125"/>
    </source>
</evidence>
<keyword evidence="8" id="KW-1185">Reference proteome</keyword>
<dbReference type="PRINTS" id="PR00455">
    <property type="entry name" value="HTHTETR"/>
</dbReference>
<dbReference type="InterPro" id="IPR050109">
    <property type="entry name" value="HTH-type_TetR-like_transc_reg"/>
</dbReference>
<dbReference type="PANTHER" id="PTHR30055">
    <property type="entry name" value="HTH-TYPE TRANSCRIPTIONAL REGULATOR RUTR"/>
    <property type="match status" value="1"/>
</dbReference>
<dbReference type="EMBL" id="JBEZFP010000194">
    <property type="protein sequence ID" value="MEU8139720.1"/>
    <property type="molecule type" value="Genomic_DNA"/>
</dbReference>
<dbReference type="InterPro" id="IPR001647">
    <property type="entry name" value="HTH_TetR"/>
</dbReference>
<evidence type="ECO:0000256" key="2">
    <source>
        <dbReference type="ARBA" id="ARBA00023015"/>
    </source>
</evidence>
<dbReference type="Pfam" id="PF00440">
    <property type="entry name" value="TetR_N"/>
    <property type="match status" value="1"/>
</dbReference>
<dbReference type="Gene3D" id="1.10.10.60">
    <property type="entry name" value="Homeodomain-like"/>
    <property type="match status" value="1"/>
</dbReference>
<comment type="caution">
    <text evidence="7">The sequence shown here is derived from an EMBL/GenBank/DDBJ whole genome shotgun (WGS) entry which is preliminary data.</text>
</comment>
<evidence type="ECO:0000256" key="5">
    <source>
        <dbReference type="PROSITE-ProRule" id="PRU00335"/>
    </source>
</evidence>
<dbReference type="InterPro" id="IPR003012">
    <property type="entry name" value="Tet_transcr_reg_TetR"/>
</dbReference>
<keyword evidence="3 5" id="KW-0238">DNA-binding</keyword>
<keyword evidence="1" id="KW-0678">Repressor</keyword>
<dbReference type="RefSeq" id="WP_358364006.1">
    <property type="nucleotide sequence ID" value="NZ_JBEZFP010000194.1"/>
</dbReference>
<dbReference type="Gene3D" id="1.10.357.10">
    <property type="entry name" value="Tetracycline Repressor, domain 2"/>
    <property type="match status" value="1"/>
</dbReference>
<keyword evidence="2" id="KW-0805">Transcription regulation</keyword>
<dbReference type="Pfam" id="PF02909">
    <property type="entry name" value="TetR_C_1"/>
    <property type="match status" value="1"/>
</dbReference>
<evidence type="ECO:0000256" key="1">
    <source>
        <dbReference type="ARBA" id="ARBA00022491"/>
    </source>
</evidence>
<protein>
    <submittedName>
        <fullName evidence="7">TetR family transcriptional regulator</fullName>
    </submittedName>
</protein>
<accession>A0ABV3DVE5</accession>
<evidence type="ECO:0000313" key="7">
    <source>
        <dbReference type="EMBL" id="MEU8139720.1"/>
    </source>
</evidence>
<dbReference type="InterPro" id="IPR036271">
    <property type="entry name" value="Tet_transcr_reg_TetR-rel_C_sf"/>
</dbReference>
<dbReference type="PANTHER" id="PTHR30055:SF151">
    <property type="entry name" value="TRANSCRIPTIONAL REGULATORY PROTEIN"/>
    <property type="match status" value="1"/>
</dbReference>
<dbReference type="InterPro" id="IPR009057">
    <property type="entry name" value="Homeodomain-like_sf"/>
</dbReference>
<sequence>MSDGTESARGRLTRERVLQAALELVDAEGLDALSMRRLAADLGVEAMALYHHADSKGGVLDGLVEMIFVEAHRRLDEGRPARTVRAELHRIGRTLLDVASSHPHVLPLVTTRLLAVPLARRPAAVLRLPDRVLGLLTEAGVDRRSAVGAYRAFSGWVLGYAVVDLRAVVDAPDDPEPAIRLGLHRLRTDFPYLRALAPTMATGGGEHEFVRGLDALMDAWQVP</sequence>
<gene>
    <name evidence="7" type="ORF">AB0C36_40285</name>
</gene>
<dbReference type="PRINTS" id="PR00400">
    <property type="entry name" value="TETREPRESSOR"/>
</dbReference>
<reference evidence="7 8" key="1">
    <citation type="submission" date="2024-06" db="EMBL/GenBank/DDBJ databases">
        <title>The Natural Products Discovery Center: Release of the First 8490 Sequenced Strains for Exploring Actinobacteria Biosynthetic Diversity.</title>
        <authorList>
            <person name="Kalkreuter E."/>
            <person name="Kautsar S.A."/>
            <person name="Yang D."/>
            <person name="Bader C.D."/>
            <person name="Teijaro C.N."/>
            <person name="Fluegel L."/>
            <person name="Davis C.M."/>
            <person name="Simpson J.R."/>
            <person name="Lauterbach L."/>
            <person name="Steele A.D."/>
            <person name="Gui C."/>
            <person name="Meng S."/>
            <person name="Li G."/>
            <person name="Viehrig K."/>
            <person name="Ye F."/>
            <person name="Su P."/>
            <person name="Kiefer A.F."/>
            <person name="Nichols A."/>
            <person name="Cepeda A.J."/>
            <person name="Yan W."/>
            <person name="Fan B."/>
            <person name="Jiang Y."/>
            <person name="Adhikari A."/>
            <person name="Zheng C.-J."/>
            <person name="Schuster L."/>
            <person name="Cowan T.M."/>
            <person name="Smanski M.J."/>
            <person name="Chevrette M.G."/>
            <person name="De Carvalho L.P.S."/>
            <person name="Shen B."/>
        </authorList>
    </citation>
    <scope>NUCLEOTIDE SEQUENCE [LARGE SCALE GENOMIC DNA]</scope>
    <source>
        <strain evidence="7 8">NPDC048946</strain>
    </source>
</reference>
<dbReference type="Proteomes" id="UP001551482">
    <property type="component" value="Unassembled WGS sequence"/>
</dbReference>
<dbReference type="InterPro" id="IPR004111">
    <property type="entry name" value="Repressor_TetR_C"/>
</dbReference>
<evidence type="ECO:0000259" key="6">
    <source>
        <dbReference type="PROSITE" id="PS50977"/>
    </source>
</evidence>
<dbReference type="PROSITE" id="PS50977">
    <property type="entry name" value="HTH_TETR_2"/>
    <property type="match status" value="1"/>
</dbReference>
<evidence type="ECO:0000313" key="8">
    <source>
        <dbReference type="Proteomes" id="UP001551482"/>
    </source>
</evidence>
<proteinExistence type="predicted"/>